<organism evidence="2">
    <name type="scientific">Schistosoma curassoni</name>
    <dbReference type="NCBI Taxonomy" id="6186"/>
    <lineage>
        <taxon>Eukaryota</taxon>
        <taxon>Metazoa</taxon>
        <taxon>Spiralia</taxon>
        <taxon>Lophotrochozoa</taxon>
        <taxon>Platyhelminthes</taxon>
        <taxon>Trematoda</taxon>
        <taxon>Digenea</taxon>
        <taxon>Strigeidida</taxon>
        <taxon>Schistosomatoidea</taxon>
        <taxon>Schistosomatidae</taxon>
        <taxon>Schistosoma</taxon>
    </lineage>
</organism>
<reference evidence="2" key="1">
    <citation type="submission" date="2016-06" db="UniProtKB">
        <authorList>
            <consortium name="WormBaseParasite"/>
        </authorList>
    </citation>
    <scope>IDENTIFICATION</scope>
</reference>
<proteinExistence type="predicted"/>
<evidence type="ECO:0000256" key="1">
    <source>
        <dbReference type="SAM" id="MobiDB-lite"/>
    </source>
</evidence>
<name>A0A183JVB7_9TREM</name>
<accession>A0A183JVB7</accession>
<feature type="region of interest" description="Disordered" evidence="1">
    <location>
        <begin position="1"/>
        <end position="46"/>
    </location>
</feature>
<evidence type="ECO:0000313" key="2">
    <source>
        <dbReference type="WBParaSite" id="SCUD_0000666101-mRNA-1"/>
    </source>
</evidence>
<dbReference type="WBParaSite" id="SCUD_0000666101-mRNA-1">
    <property type="protein sequence ID" value="SCUD_0000666101-mRNA-1"/>
    <property type="gene ID" value="SCUD_0000666101"/>
</dbReference>
<sequence length="46" mass="4806">MKGEGRGIVPGVSAEQAKQVCAGQVNEPERPSRTTTAKGGLRRQLG</sequence>
<protein>
    <submittedName>
        <fullName evidence="2">Lipoprotein</fullName>
    </submittedName>
</protein>
<dbReference type="AlphaFoldDB" id="A0A183JVB7"/>